<keyword evidence="1" id="KW-0505">Motor protein</keyword>
<evidence type="ECO:0000313" key="5">
    <source>
        <dbReference type="Proteomes" id="UP000222542"/>
    </source>
</evidence>
<dbReference type="Gene3D" id="3.40.850.10">
    <property type="entry name" value="Kinesin motor domain"/>
    <property type="match status" value="1"/>
</dbReference>
<dbReference type="Proteomes" id="UP000222542">
    <property type="component" value="Unassembled WGS sequence"/>
</dbReference>
<feature type="compositionally biased region" description="Low complexity" evidence="2">
    <location>
        <begin position="14"/>
        <end position="25"/>
    </location>
</feature>
<dbReference type="InterPro" id="IPR027640">
    <property type="entry name" value="Kinesin-like_fam"/>
</dbReference>
<dbReference type="EMBL" id="AYRZ02000012">
    <property type="protein sequence ID" value="PHT65508.1"/>
    <property type="molecule type" value="Genomic_DNA"/>
</dbReference>
<dbReference type="Gramene" id="PHT65508">
    <property type="protein sequence ID" value="PHT65508"/>
    <property type="gene ID" value="T459_29933"/>
</dbReference>
<organism evidence="4 5">
    <name type="scientific">Capsicum annuum</name>
    <name type="common">Capsicum pepper</name>
    <dbReference type="NCBI Taxonomy" id="4072"/>
    <lineage>
        <taxon>Eukaryota</taxon>
        <taxon>Viridiplantae</taxon>
        <taxon>Streptophyta</taxon>
        <taxon>Embryophyta</taxon>
        <taxon>Tracheophyta</taxon>
        <taxon>Spermatophyta</taxon>
        <taxon>Magnoliopsida</taxon>
        <taxon>eudicotyledons</taxon>
        <taxon>Gunneridae</taxon>
        <taxon>Pentapetalae</taxon>
        <taxon>asterids</taxon>
        <taxon>lamiids</taxon>
        <taxon>Solanales</taxon>
        <taxon>Solanaceae</taxon>
        <taxon>Solanoideae</taxon>
        <taxon>Capsiceae</taxon>
        <taxon>Capsicum</taxon>
    </lineage>
</organism>
<keyword evidence="5" id="KW-1185">Reference proteome</keyword>
<dbReference type="GO" id="GO:0008017">
    <property type="term" value="F:microtubule binding"/>
    <property type="evidence" value="ECO:0007669"/>
    <property type="project" value="InterPro"/>
</dbReference>
<sequence length="109" mass="12080">MQDLRSLDQELQESSFKSGNSVSKSKLVHPVHHLRVLMLEGIKEDVVLSPGHVRSFIAAGEQHHHVGSSNFNLFSSRSHIIFTLVSGSGCSLCYISLFDLKFCLSCAHK</sequence>
<dbReference type="SUPFAM" id="SSF52540">
    <property type="entry name" value="P-loop containing nucleoside triphosphate hydrolases"/>
    <property type="match status" value="1"/>
</dbReference>
<evidence type="ECO:0000313" key="4">
    <source>
        <dbReference type="EMBL" id="PHT65508.1"/>
    </source>
</evidence>
<protein>
    <recommendedName>
        <fullName evidence="3">Kinesin motor domain-containing protein</fullName>
    </recommendedName>
</protein>
<feature type="domain" description="Kinesin motor" evidence="3">
    <location>
        <begin position="34"/>
        <end position="84"/>
    </location>
</feature>
<dbReference type="InterPro" id="IPR036961">
    <property type="entry name" value="Kinesin_motor_dom_sf"/>
</dbReference>
<evidence type="ECO:0000256" key="2">
    <source>
        <dbReference type="SAM" id="MobiDB-lite"/>
    </source>
</evidence>
<name>A0A2G2Y6Z7_CAPAN</name>
<dbReference type="GO" id="GO:0005524">
    <property type="term" value="F:ATP binding"/>
    <property type="evidence" value="ECO:0007669"/>
    <property type="project" value="InterPro"/>
</dbReference>
<comment type="caution">
    <text evidence="4">The sequence shown here is derived from an EMBL/GenBank/DDBJ whole genome shotgun (WGS) entry which is preliminary data.</text>
</comment>
<dbReference type="AlphaFoldDB" id="A0A2G2Y6Z7"/>
<evidence type="ECO:0000256" key="1">
    <source>
        <dbReference type="ARBA" id="ARBA00023175"/>
    </source>
</evidence>
<gene>
    <name evidence="4" type="ORF">T459_29933</name>
</gene>
<dbReference type="GO" id="GO:0007018">
    <property type="term" value="P:microtubule-based movement"/>
    <property type="evidence" value="ECO:0007669"/>
    <property type="project" value="InterPro"/>
</dbReference>
<dbReference type="GO" id="GO:0003777">
    <property type="term" value="F:microtubule motor activity"/>
    <property type="evidence" value="ECO:0007669"/>
    <property type="project" value="InterPro"/>
</dbReference>
<reference evidence="4 5" key="2">
    <citation type="journal article" date="2017" name="Genome Biol.">
        <title>New reference genome sequences of hot pepper reveal the massive evolution of plant disease-resistance genes by retroduplication.</title>
        <authorList>
            <person name="Kim S."/>
            <person name="Park J."/>
            <person name="Yeom S.I."/>
            <person name="Kim Y.M."/>
            <person name="Seo E."/>
            <person name="Kim K.T."/>
            <person name="Kim M.S."/>
            <person name="Lee J.M."/>
            <person name="Cheong K."/>
            <person name="Shin H.S."/>
            <person name="Kim S.B."/>
            <person name="Han K."/>
            <person name="Lee J."/>
            <person name="Park M."/>
            <person name="Lee H.A."/>
            <person name="Lee H.Y."/>
            <person name="Lee Y."/>
            <person name="Oh S."/>
            <person name="Lee J.H."/>
            <person name="Choi E."/>
            <person name="Choi E."/>
            <person name="Lee S.E."/>
            <person name="Jeon J."/>
            <person name="Kim H."/>
            <person name="Choi G."/>
            <person name="Song H."/>
            <person name="Lee J."/>
            <person name="Lee S.C."/>
            <person name="Kwon J.K."/>
            <person name="Lee H.Y."/>
            <person name="Koo N."/>
            <person name="Hong Y."/>
            <person name="Kim R.W."/>
            <person name="Kang W.H."/>
            <person name="Huh J.H."/>
            <person name="Kang B.C."/>
            <person name="Yang T.J."/>
            <person name="Lee Y.H."/>
            <person name="Bennetzen J.L."/>
            <person name="Choi D."/>
        </authorList>
    </citation>
    <scope>NUCLEOTIDE SEQUENCE [LARGE SCALE GENOMIC DNA]</scope>
    <source>
        <strain evidence="5">cv. CM334</strain>
    </source>
</reference>
<evidence type="ECO:0000259" key="3">
    <source>
        <dbReference type="Pfam" id="PF00225"/>
    </source>
</evidence>
<accession>A0A2G2Y6Z7</accession>
<dbReference type="InterPro" id="IPR027417">
    <property type="entry name" value="P-loop_NTPase"/>
</dbReference>
<dbReference type="PANTHER" id="PTHR47968:SF35">
    <property type="entry name" value="KINESIN-LIKE PROTEIN KIN-7D, MITOCHONDRIAL ISOFORM X1"/>
    <property type="match status" value="1"/>
</dbReference>
<dbReference type="Pfam" id="PF00225">
    <property type="entry name" value="Kinesin"/>
    <property type="match status" value="1"/>
</dbReference>
<reference evidence="4 5" key="1">
    <citation type="journal article" date="2014" name="Nat. Genet.">
        <title>Genome sequence of the hot pepper provides insights into the evolution of pungency in Capsicum species.</title>
        <authorList>
            <person name="Kim S."/>
            <person name="Park M."/>
            <person name="Yeom S.I."/>
            <person name="Kim Y.M."/>
            <person name="Lee J.M."/>
            <person name="Lee H.A."/>
            <person name="Seo E."/>
            <person name="Choi J."/>
            <person name="Cheong K."/>
            <person name="Kim K.T."/>
            <person name="Jung K."/>
            <person name="Lee G.W."/>
            <person name="Oh S.K."/>
            <person name="Bae C."/>
            <person name="Kim S.B."/>
            <person name="Lee H.Y."/>
            <person name="Kim S.Y."/>
            <person name="Kim M.S."/>
            <person name="Kang B.C."/>
            <person name="Jo Y.D."/>
            <person name="Yang H.B."/>
            <person name="Jeong H.J."/>
            <person name="Kang W.H."/>
            <person name="Kwon J.K."/>
            <person name="Shin C."/>
            <person name="Lim J.Y."/>
            <person name="Park J.H."/>
            <person name="Huh J.H."/>
            <person name="Kim J.S."/>
            <person name="Kim B.D."/>
            <person name="Cohen O."/>
            <person name="Paran I."/>
            <person name="Suh M.C."/>
            <person name="Lee S.B."/>
            <person name="Kim Y.K."/>
            <person name="Shin Y."/>
            <person name="Noh S.J."/>
            <person name="Park J."/>
            <person name="Seo Y.S."/>
            <person name="Kwon S.Y."/>
            <person name="Kim H.A."/>
            <person name="Park J.M."/>
            <person name="Kim H.J."/>
            <person name="Choi S.B."/>
            <person name="Bosland P.W."/>
            <person name="Reeves G."/>
            <person name="Jo S.H."/>
            <person name="Lee B.W."/>
            <person name="Cho H.T."/>
            <person name="Choi H.S."/>
            <person name="Lee M.S."/>
            <person name="Yu Y."/>
            <person name="Do Choi Y."/>
            <person name="Park B.S."/>
            <person name="van Deynze A."/>
            <person name="Ashrafi H."/>
            <person name="Hill T."/>
            <person name="Kim W.T."/>
            <person name="Pai H.S."/>
            <person name="Ahn H.K."/>
            <person name="Yeam I."/>
            <person name="Giovannoni J.J."/>
            <person name="Rose J.K."/>
            <person name="Sorensen I."/>
            <person name="Lee S.J."/>
            <person name="Kim R.W."/>
            <person name="Choi I.Y."/>
            <person name="Choi B.S."/>
            <person name="Lim J.S."/>
            <person name="Lee Y.H."/>
            <person name="Choi D."/>
        </authorList>
    </citation>
    <scope>NUCLEOTIDE SEQUENCE [LARGE SCALE GENOMIC DNA]</scope>
    <source>
        <strain evidence="5">cv. CM334</strain>
    </source>
</reference>
<proteinExistence type="predicted"/>
<dbReference type="InterPro" id="IPR001752">
    <property type="entry name" value="Kinesin_motor_dom"/>
</dbReference>
<dbReference type="PANTHER" id="PTHR47968">
    <property type="entry name" value="CENTROMERE PROTEIN E"/>
    <property type="match status" value="1"/>
</dbReference>
<feature type="region of interest" description="Disordered" evidence="2">
    <location>
        <begin position="1"/>
        <end position="25"/>
    </location>
</feature>